<comment type="caution">
    <text evidence="1">The sequence shown here is derived from an EMBL/GenBank/DDBJ whole genome shotgun (WGS) entry which is preliminary data.</text>
</comment>
<organism evidence="1 2">
    <name type="scientific">Planococcus shenhongbingii</name>
    <dbReference type="NCBI Taxonomy" id="3058398"/>
    <lineage>
        <taxon>Bacteria</taxon>
        <taxon>Bacillati</taxon>
        <taxon>Bacillota</taxon>
        <taxon>Bacilli</taxon>
        <taxon>Bacillales</taxon>
        <taxon>Caryophanaceae</taxon>
        <taxon>Planococcus</taxon>
    </lineage>
</organism>
<dbReference type="EMBL" id="JAUJWU010000005">
    <property type="protein sequence ID" value="MDN7246979.1"/>
    <property type="molecule type" value="Genomic_DNA"/>
</dbReference>
<name>A0ABT8NGY9_9BACL</name>
<dbReference type="RefSeq" id="WP_301857315.1">
    <property type="nucleotide sequence ID" value="NZ_JAUJWU010000005.1"/>
</dbReference>
<proteinExistence type="predicted"/>
<evidence type="ECO:0008006" key="3">
    <source>
        <dbReference type="Google" id="ProtNLM"/>
    </source>
</evidence>
<sequence length="111" mass="12351">MKFITQTLLFGLLVLSLSGCIERPENEMVQETERADPASGIDLTTQMNGIFEGYANEEKDEVIIEFEGQEKNYPIAEDATGNFDALKEGDAIAFSTKTVKGEELIDTLRKK</sequence>
<dbReference type="Proteomes" id="UP001172142">
    <property type="component" value="Unassembled WGS sequence"/>
</dbReference>
<protein>
    <recommendedName>
        <fullName evidence="3">Membrane-bound protein LytA</fullName>
    </recommendedName>
</protein>
<gene>
    <name evidence="1" type="ORF">QWY13_15970</name>
</gene>
<dbReference type="PROSITE" id="PS51257">
    <property type="entry name" value="PROKAR_LIPOPROTEIN"/>
    <property type="match status" value="1"/>
</dbReference>
<reference evidence="1 2" key="1">
    <citation type="submission" date="2023-07" db="EMBL/GenBank/DDBJ databases">
        <title>Novel species in genus Planococcus.</title>
        <authorList>
            <person name="Ning S."/>
        </authorList>
    </citation>
    <scope>NUCLEOTIDE SEQUENCE [LARGE SCALE GENOMIC DNA]</scope>
    <source>
        <strain evidence="1 2">N017</strain>
    </source>
</reference>
<evidence type="ECO:0000313" key="1">
    <source>
        <dbReference type="EMBL" id="MDN7246979.1"/>
    </source>
</evidence>
<evidence type="ECO:0000313" key="2">
    <source>
        <dbReference type="Proteomes" id="UP001172142"/>
    </source>
</evidence>
<accession>A0ABT8NGY9</accession>
<keyword evidence="2" id="KW-1185">Reference proteome</keyword>